<dbReference type="AlphaFoldDB" id="A0AAD8KK98"/>
<proteinExistence type="predicted"/>
<keyword evidence="3" id="KW-1185">Reference proteome</keyword>
<dbReference type="GO" id="GO:0003676">
    <property type="term" value="F:nucleic acid binding"/>
    <property type="evidence" value="ECO:0007669"/>
    <property type="project" value="InterPro"/>
</dbReference>
<evidence type="ECO:0000313" key="2">
    <source>
        <dbReference type="EMBL" id="KAK1424565.1"/>
    </source>
</evidence>
<dbReference type="InterPro" id="IPR053151">
    <property type="entry name" value="RNase_H-like"/>
</dbReference>
<gene>
    <name evidence="2" type="ORF">QVD17_19897</name>
</gene>
<organism evidence="2 3">
    <name type="scientific">Tagetes erecta</name>
    <name type="common">African marigold</name>
    <dbReference type="NCBI Taxonomy" id="13708"/>
    <lineage>
        <taxon>Eukaryota</taxon>
        <taxon>Viridiplantae</taxon>
        <taxon>Streptophyta</taxon>
        <taxon>Embryophyta</taxon>
        <taxon>Tracheophyta</taxon>
        <taxon>Spermatophyta</taxon>
        <taxon>Magnoliopsida</taxon>
        <taxon>eudicotyledons</taxon>
        <taxon>Gunneridae</taxon>
        <taxon>Pentapetalae</taxon>
        <taxon>asterids</taxon>
        <taxon>campanulids</taxon>
        <taxon>Asterales</taxon>
        <taxon>Asteraceae</taxon>
        <taxon>Asteroideae</taxon>
        <taxon>Heliantheae alliance</taxon>
        <taxon>Tageteae</taxon>
        <taxon>Tagetes</taxon>
    </lineage>
</organism>
<dbReference type="InterPro" id="IPR002156">
    <property type="entry name" value="RNaseH_domain"/>
</dbReference>
<dbReference type="InterPro" id="IPR036397">
    <property type="entry name" value="RNaseH_sf"/>
</dbReference>
<feature type="domain" description="RNase H type-1" evidence="1">
    <location>
        <begin position="44"/>
        <end position="166"/>
    </location>
</feature>
<accession>A0AAD8KK98</accession>
<dbReference type="Gene3D" id="3.30.420.10">
    <property type="entry name" value="Ribonuclease H-like superfamily/Ribonuclease H"/>
    <property type="match status" value="1"/>
</dbReference>
<dbReference type="SUPFAM" id="SSF53098">
    <property type="entry name" value="Ribonuclease H-like"/>
    <property type="match status" value="1"/>
</dbReference>
<evidence type="ECO:0000313" key="3">
    <source>
        <dbReference type="Proteomes" id="UP001229421"/>
    </source>
</evidence>
<dbReference type="CDD" id="cd06222">
    <property type="entry name" value="RNase_H_like"/>
    <property type="match status" value="1"/>
</dbReference>
<reference evidence="2" key="1">
    <citation type="journal article" date="2023" name="bioRxiv">
        <title>Improved chromosome-level genome assembly for marigold (Tagetes erecta).</title>
        <authorList>
            <person name="Jiang F."/>
            <person name="Yuan L."/>
            <person name="Wang S."/>
            <person name="Wang H."/>
            <person name="Xu D."/>
            <person name="Wang A."/>
            <person name="Fan W."/>
        </authorList>
    </citation>
    <scope>NUCLEOTIDE SEQUENCE</scope>
    <source>
        <strain evidence="2">WSJ</strain>
        <tissue evidence="2">Leaf</tissue>
    </source>
</reference>
<dbReference type="InterPro" id="IPR044730">
    <property type="entry name" value="RNase_H-like_dom_plant"/>
</dbReference>
<dbReference type="Proteomes" id="UP001229421">
    <property type="component" value="Unassembled WGS sequence"/>
</dbReference>
<dbReference type="InterPro" id="IPR012337">
    <property type="entry name" value="RNaseH-like_sf"/>
</dbReference>
<evidence type="ECO:0000259" key="1">
    <source>
        <dbReference type="Pfam" id="PF13456"/>
    </source>
</evidence>
<dbReference type="PANTHER" id="PTHR47723:SF23">
    <property type="entry name" value="REVERSE TRANSCRIPTASE-LIKE PROTEIN"/>
    <property type="match status" value="1"/>
</dbReference>
<name>A0AAD8KK98_TARER</name>
<sequence length="201" mass="23035">MSMIFNKICSSHIFKRLLIRNCHKKTEPIKVSWKKPEIGWKKLNFDGSCKWETGKASIGGVVRDHNAQFLFGYAESIGKSNSTVAEFAALRRGLELVLENGYSDGDIWVEGDYKTLVEIIMLKKDVKCVEVQKHVSCIKVLLPEFRNFFVTHVYRQGNRVADKFARIGHELERPKIWHICPSEVVGIVKDDANGKVVLRMR</sequence>
<dbReference type="EMBL" id="JAUHHV010000005">
    <property type="protein sequence ID" value="KAK1424565.1"/>
    <property type="molecule type" value="Genomic_DNA"/>
</dbReference>
<protein>
    <recommendedName>
        <fullName evidence="1">RNase H type-1 domain-containing protein</fullName>
    </recommendedName>
</protein>
<comment type="caution">
    <text evidence="2">The sequence shown here is derived from an EMBL/GenBank/DDBJ whole genome shotgun (WGS) entry which is preliminary data.</text>
</comment>
<dbReference type="GO" id="GO:0004523">
    <property type="term" value="F:RNA-DNA hybrid ribonuclease activity"/>
    <property type="evidence" value="ECO:0007669"/>
    <property type="project" value="InterPro"/>
</dbReference>
<dbReference type="PANTHER" id="PTHR47723">
    <property type="entry name" value="OS05G0353850 PROTEIN"/>
    <property type="match status" value="1"/>
</dbReference>
<dbReference type="Pfam" id="PF13456">
    <property type="entry name" value="RVT_3"/>
    <property type="match status" value="1"/>
</dbReference>